<organism evidence="1 2">
    <name type="scientific">Mycobacterium mantenii</name>
    <dbReference type="NCBI Taxonomy" id="560555"/>
    <lineage>
        <taxon>Bacteria</taxon>
        <taxon>Bacillati</taxon>
        <taxon>Actinomycetota</taxon>
        <taxon>Actinomycetes</taxon>
        <taxon>Mycobacteriales</taxon>
        <taxon>Mycobacteriaceae</taxon>
        <taxon>Mycobacterium</taxon>
        <taxon>Mycobacterium avium complex (MAC)</taxon>
    </lineage>
</organism>
<evidence type="ECO:0000313" key="1">
    <source>
        <dbReference type="EMBL" id="OBH76840.1"/>
    </source>
</evidence>
<accession>A0A1A2TKG1</accession>
<proteinExistence type="predicted"/>
<comment type="caution">
    <text evidence="1">The sequence shown here is derived from an EMBL/GenBank/DDBJ whole genome shotgun (WGS) entry which is preliminary data.</text>
</comment>
<dbReference type="AlphaFoldDB" id="A0A1A2TKG1"/>
<sequence>MVAVRDRDRPAPDGVVDLRDSGQLTAGAAHRHLLAVGHSCGGAVIRMNEDLGGLAEKVELPVELSALPTRHHHQGCGWLQGRELVDQQRRRFRRPCRFENALFGKMLALRRALAILVADRVARPQS</sequence>
<protein>
    <submittedName>
        <fullName evidence="1">Uncharacterized protein</fullName>
    </submittedName>
</protein>
<gene>
    <name evidence="1" type="ORF">A5683_20665</name>
</gene>
<reference evidence="1 2" key="1">
    <citation type="submission" date="2016-06" db="EMBL/GenBank/DDBJ databases">
        <authorList>
            <person name="Kjaerup R.B."/>
            <person name="Dalgaard T.S."/>
            <person name="Juul-Madsen H.R."/>
        </authorList>
    </citation>
    <scope>NUCLEOTIDE SEQUENCE [LARGE SCALE GENOMIC DNA]</scope>
    <source>
        <strain evidence="1 2">E152</strain>
    </source>
</reference>
<dbReference type="EMBL" id="LZJU01000063">
    <property type="protein sequence ID" value="OBH76840.1"/>
    <property type="molecule type" value="Genomic_DNA"/>
</dbReference>
<name>A0A1A2TKG1_MYCNT</name>
<evidence type="ECO:0000313" key="2">
    <source>
        <dbReference type="Proteomes" id="UP000092389"/>
    </source>
</evidence>
<dbReference type="Proteomes" id="UP000092389">
    <property type="component" value="Unassembled WGS sequence"/>
</dbReference>